<dbReference type="SUPFAM" id="SSF56235">
    <property type="entry name" value="N-terminal nucleophile aminohydrolases (Ntn hydrolases)"/>
    <property type="match status" value="1"/>
</dbReference>
<feature type="active site" description="Nucleophile" evidence="4">
    <location>
        <position position="416"/>
    </location>
</feature>
<dbReference type="STRING" id="1265313.HRUBRA_02131"/>
<comment type="PTM">
    <text evidence="6">Cleaved by autocatalysis into a large and a small subunit.</text>
</comment>
<dbReference type="PATRIC" id="fig|1265313.6.peg.2101"/>
<comment type="catalytic activity">
    <reaction evidence="1 6">
        <text>an S-substituted glutathione + H2O = an S-substituted L-cysteinylglycine + L-glutamate</text>
        <dbReference type="Rhea" id="RHEA:59468"/>
        <dbReference type="ChEBI" id="CHEBI:15377"/>
        <dbReference type="ChEBI" id="CHEBI:29985"/>
        <dbReference type="ChEBI" id="CHEBI:90779"/>
        <dbReference type="ChEBI" id="CHEBI:143103"/>
        <dbReference type="EC" id="3.4.19.13"/>
    </reaction>
</comment>
<comment type="pathway">
    <text evidence="6">Sulfur metabolism; glutathione metabolism.</text>
</comment>
<keyword evidence="6" id="KW-0865">Zymogen</keyword>
<keyword evidence="9" id="KW-1185">Reference proteome</keyword>
<dbReference type="Gene3D" id="1.10.246.130">
    <property type="match status" value="1"/>
</dbReference>
<dbReference type="HOGENOM" id="CLU_014813_3_2_6"/>
<gene>
    <name evidence="8" type="ORF">HRUBRA_02131</name>
</gene>
<keyword evidence="6" id="KW-0378">Hydrolase</keyword>
<evidence type="ECO:0000256" key="6">
    <source>
        <dbReference type="RuleBase" id="RU368036"/>
    </source>
</evidence>
<comment type="similarity">
    <text evidence="6">Belongs to the gamma-glutamyltransferase family.</text>
</comment>
<dbReference type="PANTHER" id="PTHR43881:SF1">
    <property type="entry name" value="GAMMA-GLUTAMYLTRANSPEPTIDASE (AFU_ORTHOLOGUE AFUA_4G13580)"/>
    <property type="match status" value="1"/>
</dbReference>
<keyword evidence="6" id="KW-0317">Glutathione biosynthesis</keyword>
<evidence type="ECO:0000256" key="7">
    <source>
        <dbReference type="SAM" id="SignalP"/>
    </source>
</evidence>
<name>A0A095XUA2_9GAMM</name>
<dbReference type="InterPro" id="IPR052896">
    <property type="entry name" value="GGT-like_enzyme"/>
</dbReference>
<keyword evidence="6 8" id="KW-0012">Acyltransferase</keyword>
<evidence type="ECO:0000256" key="4">
    <source>
        <dbReference type="PIRSR" id="PIRSR600101-1"/>
    </source>
</evidence>
<accession>A0A095XUA2</accession>
<dbReference type="GO" id="GO:0006751">
    <property type="term" value="P:glutathione catabolic process"/>
    <property type="evidence" value="ECO:0007669"/>
    <property type="project" value="UniProtKB-UniRule"/>
</dbReference>
<comment type="catalytic activity">
    <reaction evidence="2 6">
        <text>glutathione + H2O = L-cysteinylglycine + L-glutamate</text>
        <dbReference type="Rhea" id="RHEA:28807"/>
        <dbReference type="ChEBI" id="CHEBI:15377"/>
        <dbReference type="ChEBI" id="CHEBI:29985"/>
        <dbReference type="ChEBI" id="CHEBI:57925"/>
        <dbReference type="ChEBI" id="CHEBI:61694"/>
        <dbReference type="EC" id="3.4.19.13"/>
    </reaction>
</comment>
<dbReference type="PANTHER" id="PTHR43881">
    <property type="entry name" value="GAMMA-GLUTAMYLTRANSPEPTIDASE (AFU_ORTHOLOGUE AFUA_4G13580)"/>
    <property type="match status" value="1"/>
</dbReference>
<dbReference type="InterPro" id="IPR000101">
    <property type="entry name" value="GGT_peptidase"/>
</dbReference>
<dbReference type="PROSITE" id="PS51257">
    <property type="entry name" value="PROKAR_LIPOPROTEIN"/>
    <property type="match status" value="1"/>
</dbReference>
<dbReference type="GO" id="GO:0103068">
    <property type="term" value="F:leukotriene C4 gamma-glutamyl transferase activity"/>
    <property type="evidence" value="ECO:0007669"/>
    <property type="project" value="UniProtKB-EC"/>
</dbReference>
<dbReference type="eggNOG" id="COG0405">
    <property type="taxonomic scope" value="Bacteria"/>
</dbReference>
<dbReference type="InterPro" id="IPR029055">
    <property type="entry name" value="Ntn_hydrolases_N"/>
</dbReference>
<evidence type="ECO:0000313" key="8">
    <source>
        <dbReference type="EMBL" id="KGE03266.1"/>
    </source>
</evidence>
<evidence type="ECO:0000256" key="1">
    <source>
        <dbReference type="ARBA" id="ARBA00001049"/>
    </source>
</evidence>
<evidence type="ECO:0000313" key="9">
    <source>
        <dbReference type="Proteomes" id="UP000029640"/>
    </source>
</evidence>
<organism evidence="8 9">
    <name type="scientific">Pseudohaliea rubra DSM 19751</name>
    <dbReference type="NCBI Taxonomy" id="1265313"/>
    <lineage>
        <taxon>Bacteria</taxon>
        <taxon>Pseudomonadati</taxon>
        <taxon>Pseudomonadota</taxon>
        <taxon>Gammaproteobacteria</taxon>
        <taxon>Cellvibrionales</taxon>
        <taxon>Halieaceae</taxon>
        <taxon>Pseudohaliea</taxon>
    </lineage>
</organism>
<sequence length="607" mass="64545">MRYCTFVAVFLSALLAACAAGPAGKMRSMDEVDAQGAAAGLGGGGRPVGEAWSRSPVYGAGGMAATAQPLASQVAIDVLKAGGSAIDAAIAANAALGLMEPTGNGIGGDIFFIIWDPETEQLYGYNGSGRAPEGRSLDDLKARIAGLKAAGAVPEDLEGIPSHGSLPVTVPGTVDGWFAAHDRFGRLPMADVLAPAVRYAREGFPVSPVIAYYFQRNLDGFEKRAAMIEEFDNARTTYFTDGAPKAGELFRNTDLADTLETLGREGRDAFYEGELARTMDAYFKRIGGDLRYADLAAHRGEWVEPGHVDYRGYDVYELPPNGQGFAALQMLNILKNVDLAQWPRASAEVFHYLVEAKRLAFEDVARYYADPSAAEVPLAGLLSDAYGRERFSLIDPARATAAFGPGEPALESDGDTTYLTVADGDGMMVSLIQSNYRGMGTGLVADGLGFMFQDRGELFSLDPAHPNAYAPGKRPFHTIIPAFVMKDGEPWLSFGLMGGAMQPQGHVQVLVNLIDYGMNVQEAGDAARINHDGGRQPTGVHGDPLGTLAVEPGVPAATIKRLEAMGHRVEVIEDGVRFGGYQAIMRLPNGAYAGATEKRKDGTVAAY</sequence>
<dbReference type="InterPro" id="IPR043137">
    <property type="entry name" value="GGT_ssub_C"/>
</dbReference>
<dbReference type="AlphaFoldDB" id="A0A095XUA2"/>
<dbReference type="Gene3D" id="3.60.20.40">
    <property type="match status" value="1"/>
</dbReference>
<dbReference type="UniPathway" id="UPA00204"/>
<keyword evidence="6 8" id="KW-0808">Transferase</keyword>
<dbReference type="PRINTS" id="PR01210">
    <property type="entry name" value="GGTRANSPTASE"/>
</dbReference>
<keyword evidence="7" id="KW-0732">Signal</keyword>
<dbReference type="InterPro" id="IPR043138">
    <property type="entry name" value="GGT_lsub"/>
</dbReference>
<comment type="catalytic activity">
    <reaction evidence="3 6">
        <text>an N-terminal (5-L-glutamyl)-[peptide] + an alpha-amino acid = 5-L-glutamyl amino acid + an N-terminal L-alpha-aminoacyl-[peptide]</text>
        <dbReference type="Rhea" id="RHEA:23904"/>
        <dbReference type="Rhea" id="RHEA-COMP:9780"/>
        <dbReference type="Rhea" id="RHEA-COMP:9795"/>
        <dbReference type="ChEBI" id="CHEBI:77644"/>
        <dbReference type="ChEBI" id="CHEBI:78597"/>
        <dbReference type="ChEBI" id="CHEBI:78599"/>
        <dbReference type="ChEBI" id="CHEBI:78608"/>
        <dbReference type="EC" id="2.3.2.2"/>
    </reaction>
</comment>
<feature type="chain" id="PRO_5001913001" description="Glutathione hydrolase proenzyme" evidence="7">
    <location>
        <begin position="20"/>
        <end position="607"/>
    </location>
</feature>
<dbReference type="EC" id="2.3.2.2" evidence="6"/>
<feature type="signal peptide" evidence="7">
    <location>
        <begin position="1"/>
        <end position="19"/>
    </location>
</feature>
<feature type="binding site" evidence="5">
    <location>
        <position position="499"/>
    </location>
    <ligand>
        <name>L-glutamate</name>
        <dbReference type="ChEBI" id="CHEBI:29985"/>
    </ligand>
</feature>
<comment type="caution">
    <text evidence="8">The sequence shown here is derived from an EMBL/GenBank/DDBJ whole genome shotgun (WGS) entry which is preliminary data.</text>
</comment>
<evidence type="ECO:0000256" key="3">
    <source>
        <dbReference type="ARBA" id="ARBA00047417"/>
    </source>
</evidence>
<dbReference type="EMBL" id="AUVB01000061">
    <property type="protein sequence ID" value="KGE03266.1"/>
    <property type="molecule type" value="Genomic_DNA"/>
</dbReference>
<dbReference type="EC" id="3.4.19.13" evidence="6"/>
<dbReference type="GO" id="GO:0036374">
    <property type="term" value="F:glutathione hydrolase activity"/>
    <property type="evidence" value="ECO:0007669"/>
    <property type="project" value="UniProtKB-UniRule"/>
</dbReference>
<dbReference type="Proteomes" id="UP000029640">
    <property type="component" value="Unassembled WGS sequence"/>
</dbReference>
<dbReference type="OrthoDB" id="5297205at2"/>
<reference evidence="8 9" key="1">
    <citation type="journal article" date="2014" name="Genome Announc.">
        <title>Genome Sequence of Gammaproteobacterial Pseudohaliea rubra Type Strain DSM 19751, Isolated from Coastal Seawater of the Mediterranean Sea.</title>
        <authorList>
            <person name="Spring S."/>
            <person name="Fiebig A."/>
            <person name="Riedel T."/>
            <person name="Goker M."/>
            <person name="Klenk H.P."/>
        </authorList>
    </citation>
    <scope>NUCLEOTIDE SEQUENCE [LARGE SCALE GENOMIC DNA]</scope>
    <source>
        <strain evidence="8 9">DSM 19751</strain>
    </source>
</reference>
<dbReference type="NCBIfam" id="TIGR00066">
    <property type="entry name" value="g_glut_trans"/>
    <property type="match status" value="1"/>
</dbReference>
<proteinExistence type="inferred from homology"/>
<dbReference type="Pfam" id="PF01019">
    <property type="entry name" value="G_glu_transpept"/>
    <property type="match status" value="1"/>
</dbReference>
<evidence type="ECO:0000256" key="5">
    <source>
        <dbReference type="PIRSR" id="PIRSR600101-2"/>
    </source>
</evidence>
<protein>
    <recommendedName>
        <fullName evidence="6">Glutathione hydrolase proenzyme</fullName>
        <ecNumber evidence="6">2.3.2.2</ecNumber>
        <ecNumber evidence="6">3.4.19.13</ecNumber>
    </recommendedName>
    <component>
        <recommendedName>
            <fullName evidence="6">Glutathione hydrolase large chain</fullName>
        </recommendedName>
    </component>
    <component>
        <recommendedName>
            <fullName evidence="6">Glutathione hydrolase small chain</fullName>
        </recommendedName>
    </component>
</protein>
<evidence type="ECO:0000256" key="2">
    <source>
        <dbReference type="ARBA" id="ARBA00001089"/>
    </source>
</evidence>
<dbReference type="GO" id="GO:0006750">
    <property type="term" value="P:glutathione biosynthetic process"/>
    <property type="evidence" value="ECO:0007669"/>
    <property type="project" value="UniProtKB-KW"/>
</dbReference>
<comment type="subunit">
    <text evidence="6">This enzyme consists of two polypeptide chains, which are synthesized in precursor form from a single polypeptide.</text>
</comment>